<gene>
    <name evidence="7" type="primary">LOC113403845</name>
</gene>
<dbReference type="PANTHER" id="PTHR13408:SF0">
    <property type="entry name" value="DNA-DIRECTED RNA POLYMERASE III SUBUNIT RPC4"/>
    <property type="match status" value="1"/>
</dbReference>
<dbReference type="GO" id="GO:0042797">
    <property type="term" value="P:tRNA transcription by RNA polymerase III"/>
    <property type="evidence" value="ECO:0007669"/>
    <property type="project" value="TreeGrafter"/>
</dbReference>
<feature type="compositionally biased region" description="Polar residues" evidence="5">
    <location>
        <begin position="79"/>
        <end position="88"/>
    </location>
</feature>
<dbReference type="Proteomes" id="UP001652626">
    <property type="component" value="Chromosome 20"/>
</dbReference>
<evidence type="ECO:0000256" key="3">
    <source>
        <dbReference type="ARBA" id="ARBA00023163"/>
    </source>
</evidence>
<evidence type="ECO:0000256" key="2">
    <source>
        <dbReference type="ARBA" id="ARBA00022478"/>
    </source>
</evidence>
<evidence type="ECO:0000313" key="7">
    <source>
        <dbReference type="RefSeq" id="XP_026500246.2"/>
    </source>
</evidence>
<dbReference type="OrthoDB" id="5836119at2759"/>
<feature type="compositionally biased region" description="Polar residues" evidence="5">
    <location>
        <begin position="44"/>
        <end position="60"/>
    </location>
</feature>
<name>A0A8B8IX18_VANTA</name>
<evidence type="ECO:0000313" key="6">
    <source>
        <dbReference type="Proteomes" id="UP001652626"/>
    </source>
</evidence>
<dbReference type="GeneID" id="113403845"/>
<proteinExistence type="predicted"/>
<dbReference type="Pfam" id="PF05132">
    <property type="entry name" value="RNA_pol_Rpc4"/>
    <property type="match status" value="1"/>
</dbReference>
<sequence length="360" mass="39674">MSNSGEKSNANVAAADPLQRLASFKAPRDLSLGGLKPNKKVFTPNLNVTRNKNKGPSTANSREHKRDDRHKKERKNRTRNGSNIIKSSGVFSEGLGSVERHYSRVSYSRDSDSAPTLQKPTIKVKDIVKIDNELEEKKIKEAFGDDISYENDSEDFKTVLDVEAPVKLPMDDGGWSKNQTKAAVKIKQEVVVKQEPTDDVDDALPVLKESPKPDVKEVFEDTNVANLLGSDKPALILLQLSDTLPGRGGGGDDEPRRKHDQPSTSGEDADKPVDNRCRLTDLEEGKIGKLRVHRSGRVTLLLGDTVFEVCSGTKASFYQEVVSTAVDEASRSANLVSLGALQHKLNITPHWQTMFDNMSM</sequence>
<dbReference type="InterPro" id="IPR007811">
    <property type="entry name" value="RPC4"/>
</dbReference>
<evidence type="ECO:0000256" key="4">
    <source>
        <dbReference type="ARBA" id="ARBA00023242"/>
    </source>
</evidence>
<comment type="subcellular location">
    <subcellularLocation>
        <location evidence="1">Nucleus</location>
    </subcellularLocation>
</comment>
<keyword evidence="6" id="KW-1185">Reference proteome</keyword>
<dbReference type="PANTHER" id="PTHR13408">
    <property type="entry name" value="DNA-DIRECTED RNA POLYMERASE III"/>
    <property type="match status" value="1"/>
</dbReference>
<accession>A0A8B8IX18</accession>
<dbReference type="GO" id="GO:0005666">
    <property type="term" value="C:RNA polymerase III complex"/>
    <property type="evidence" value="ECO:0007669"/>
    <property type="project" value="InterPro"/>
</dbReference>
<dbReference type="RefSeq" id="XP_026500246.2">
    <property type="nucleotide sequence ID" value="XM_026644461.2"/>
</dbReference>
<reference evidence="7" key="1">
    <citation type="submission" date="2025-08" db="UniProtKB">
        <authorList>
            <consortium name="RefSeq"/>
        </authorList>
    </citation>
    <scope>IDENTIFICATION</scope>
    <source>
        <tissue evidence="7">Whole body</tissue>
    </source>
</reference>
<keyword evidence="4" id="KW-0539">Nucleus</keyword>
<evidence type="ECO:0000256" key="5">
    <source>
        <dbReference type="SAM" id="MobiDB-lite"/>
    </source>
</evidence>
<feature type="region of interest" description="Disordered" evidence="5">
    <location>
        <begin position="28"/>
        <end position="88"/>
    </location>
</feature>
<dbReference type="AlphaFoldDB" id="A0A8B8IX18"/>
<organism evidence="6 7">
    <name type="scientific">Vanessa tameamea</name>
    <name type="common">Kamehameha butterfly</name>
    <dbReference type="NCBI Taxonomy" id="334116"/>
    <lineage>
        <taxon>Eukaryota</taxon>
        <taxon>Metazoa</taxon>
        <taxon>Ecdysozoa</taxon>
        <taxon>Arthropoda</taxon>
        <taxon>Hexapoda</taxon>
        <taxon>Insecta</taxon>
        <taxon>Pterygota</taxon>
        <taxon>Neoptera</taxon>
        <taxon>Endopterygota</taxon>
        <taxon>Lepidoptera</taxon>
        <taxon>Glossata</taxon>
        <taxon>Ditrysia</taxon>
        <taxon>Papilionoidea</taxon>
        <taxon>Nymphalidae</taxon>
        <taxon>Nymphalinae</taxon>
        <taxon>Vanessa</taxon>
    </lineage>
</organism>
<protein>
    <submittedName>
        <fullName evidence="7">DNA-directed RNA polymerase III subunit RPC4 isoform X1</fullName>
    </submittedName>
</protein>
<keyword evidence="3" id="KW-0804">Transcription</keyword>
<dbReference type="OMA" id="GTWDKTV"/>
<keyword evidence="2 7" id="KW-0240">DNA-directed RNA polymerase</keyword>
<feature type="region of interest" description="Disordered" evidence="5">
    <location>
        <begin position="242"/>
        <end position="275"/>
    </location>
</feature>
<evidence type="ECO:0000256" key="1">
    <source>
        <dbReference type="ARBA" id="ARBA00004123"/>
    </source>
</evidence>
<feature type="compositionally biased region" description="Basic residues" evidence="5">
    <location>
        <begin position="67"/>
        <end position="78"/>
    </location>
</feature>
<dbReference type="GO" id="GO:0003677">
    <property type="term" value="F:DNA binding"/>
    <property type="evidence" value="ECO:0007669"/>
    <property type="project" value="InterPro"/>
</dbReference>